<keyword evidence="3" id="KW-1185">Reference proteome</keyword>
<evidence type="ECO:0000313" key="2">
    <source>
        <dbReference type="EMBL" id="KAK7303431.1"/>
    </source>
</evidence>
<dbReference type="Proteomes" id="UP001359559">
    <property type="component" value="Unassembled WGS sequence"/>
</dbReference>
<dbReference type="EMBL" id="JAYKXN010000003">
    <property type="protein sequence ID" value="KAK7303431.1"/>
    <property type="molecule type" value="Genomic_DNA"/>
</dbReference>
<evidence type="ECO:0000256" key="1">
    <source>
        <dbReference type="SAM" id="MobiDB-lite"/>
    </source>
</evidence>
<gene>
    <name evidence="2" type="ORF">RJT34_14337</name>
</gene>
<proteinExistence type="predicted"/>
<evidence type="ECO:0000313" key="3">
    <source>
        <dbReference type="Proteomes" id="UP001359559"/>
    </source>
</evidence>
<feature type="region of interest" description="Disordered" evidence="1">
    <location>
        <begin position="1"/>
        <end position="25"/>
    </location>
</feature>
<organism evidence="2 3">
    <name type="scientific">Clitoria ternatea</name>
    <name type="common">Butterfly pea</name>
    <dbReference type="NCBI Taxonomy" id="43366"/>
    <lineage>
        <taxon>Eukaryota</taxon>
        <taxon>Viridiplantae</taxon>
        <taxon>Streptophyta</taxon>
        <taxon>Embryophyta</taxon>
        <taxon>Tracheophyta</taxon>
        <taxon>Spermatophyta</taxon>
        <taxon>Magnoliopsida</taxon>
        <taxon>eudicotyledons</taxon>
        <taxon>Gunneridae</taxon>
        <taxon>Pentapetalae</taxon>
        <taxon>rosids</taxon>
        <taxon>fabids</taxon>
        <taxon>Fabales</taxon>
        <taxon>Fabaceae</taxon>
        <taxon>Papilionoideae</taxon>
        <taxon>50 kb inversion clade</taxon>
        <taxon>NPAAA clade</taxon>
        <taxon>indigoferoid/millettioid clade</taxon>
        <taxon>Phaseoleae</taxon>
        <taxon>Clitoria</taxon>
    </lineage>
</organism>
<accession>A0AAN9JSC5</accession>
<sequence length="102" mass="10873">MGDAGKEKETGLGKQKEDDDSGNCTEKVQVVGEKLGLEPSNGQEKLAQNEVLLAKTDQINLCIEESIPCLPTVLQEKLPVKGVSLSSPLSFPSSKSNPSAYK</sequence>
<name>A0AAN9JSC5_CLITE</name>
<reference evidence="2 3" key="1">
    <citation type="submission" date="2024-01" db="EMBL/GenBank/DDBJ databases">
        <title>The genomes of 5 underutilized Papilionoideae crops provide insights into root nodulation and disease resistance.</title>
        <authorList>
            <person name="Yuan L."/>
        </authorList>
    </citation>
    <scope>NUCLEOTIDE SEQUENCE [LARGE SCALE GENOMIC DNA]</scope>
    <source>
        <strain evidence="2">LY-2023</strain>
        <tissue evidence="2">Leaf</tissue>
    </source>
</reference>
<dbReference type="AlphaFoldDB" id="A0AAN9JSC5"/>
<feature type="compositionally biased region" description="Basic and acidic residues" evidence="1">
    <location>
        <begin position="1"/>
        <end position="17"/>
    </location>
</feature>
<protein>
    <submittedName>
        <fullName evidence="2">Uncharacterized protein</fullName>
    </submittedName>
</protein>
<comment type="caution">
    <text evidence="2">The sequence shown here is derived from an EMBL/GenBank/DDBJ whole genome shotgun (WGS) entry which is preliminary data.</text>
</comment>